<keyword evidence="1" id="KW-0812">Transmembrane</keyword>
<dbReference type="InterPro" id="IPR010699">
    <property type="entry name" value="DUF1275"/>
</dbReference>
<keyword evidence="1" id="KW-1133">Transmembrane helix</keyword>
<feature type="transmembrane region" description="Helical" evidence="1">
    <location>
        <begin position="87"/>
        <end position="120"/>
    </location>
</feature>
<dbReference type="Pfam" id="PF06912">
    <property type="entry name" value="DUF1275"/>
    <property type="match status" value="1"/>
</dbReference>
<protein>
    <recommendedName>
        <fullName evidence="4">DUF1275 domain-containing protein</fullName>
    </recommendedName>
</protein>
<dbReference type="RefSeq" id="WP_003028977.1">
    <property type="nucleotide sequence ID" value="NZ_KK211923.1"/>
</dbReference>
<keyword evidence="1" id="KW-0472">Membrane</keyword>
<name>A0AAD3ASJ8_FRATT</name>
<dbReference type="AlphaFoldDB" id="A0AAD3ASJ8"/>
<evidence type="ECO:0008006" key="4">
    <source>
        <dbReference type="Google" id="ProtNLM"/>
    </source>
</evidence>
<proteinExistence type="predicted"/>
<comment type="caution">
    <text evidence="2">The sequence shown here is derived from an EMBL/GenBank/DDBJ whole genome shotgun (WGS) entry which is preliminary data.</text>
</comment>
<accession>A0AAD3ASJ8</accession>
<evidence type="ECO:0000313" key="3">
    <source>
        <dbReference type="Proteomes" id="UP000023806"/>
    </source>
</evidence>
<reference evidence="2 3" key="1">
    <citation type="submission" date="2014-03" db="EMBL/GenBank/DDBJ databases">
        <title>The Genome Sequence of Francisella tularensis subsp. tularensis str. SCHU S4 substr. FSC043.</title>
        <authorList>
            <consortium name="The Broad Institute Genomics Platform"/>
            <consortium name="The Broad Institute Genome Sequencing Center for Infectious Disease"/>
            <person name="Chapman S.B."/>
            <person name="Guina T."/>
            <person name="Gelhaus C."/>
            <person name="Comer J."/>
            <person name="Sellati T."/>
            <person name="Sjostedt A."/>
            <person name="Young S.K."/>
            <person name="Zeng Q."/>
            <person name="Gargeya S."/>
            <person name="Abouelleil A."/>
            <person name="Alvarado L."/>
            <person name="Chapman S.B."/>
            <person name="Gainer-Dewar J."/>
            <person name="Goldberg J."/>
            <person name="Griggs A."/>
            <person name="Gujja S."/>
            <person name="Hansen M."/>
            <person name="Howarth C."/>
            <person name="Imamovic A."/>
            <person name="Larimer J."/>
            <person name="Murphy C."/>
            <person name="Naylor J."/>
            <person name="Pearson M."/>
            <person name="Poon T.W."/>
            <person name="Priest M."/>
            <person name="Roberts A."/>
            <person name="Saif S."/>
            <person name="Shea T."/>
            <person name="Sykes S."/>
            <person name="Wortman J."/>
            <person name="Nusbaum C."/>
            <person name="Birren B."/>
        </authorList>
    </citation>
    <scope>NUCLEOTIDE SEQUENCE [LARGE SCALE GENOMIC DNA]</scope>
    <source>
        <strain evidence="2 3">Schu S4</strain>
    </source>
</reference>
<dbReference type="EMBL" id="JIDS01000002">
    <property type="protein sequence ID" value="EZK37801.1"/>
    <property type="molecule type" value="Genomic_DNA"/>
</dbReference>
<feature type="transmembrane region" description="Helical" evidence="1">
    <location>
        <begin position="21"/>
        <end position="43"/>
    </location>
</feature>
<feature type="transmembrane region" description="Helical" evidence="1">
    <location>
        <begin position="55"/>
        <end position="75"/>
    </location>
</feature>
<gene>
    <name evidence="2" type="ORF">P250_02557</name>
</gene>
<evidence type="ECO:0000313" key="2">
    <source>
        <dbReference type="EMBL" id="EZK37801.1"/>
    </source>
</evidence>
<evidence type="ECO:0000256" key="1">
    <source>
        <dbReference type="SAM" id="Phobius"/>
    </source>
</evidence>
<organism evidence="2 3">
    <name type="scientific">Francisella tularensis subsp. tularensis str. SCHU S4 substr. FSC237</name>
    <dbReference type="NCBI Taxonomy" id="1341660"/>
    <lineage>
        <taxon>Bacteria</taxon>
        <taxon>Pseudomonadati</taxon>
        <taxon>Pseudomonadota</taxon>
        <taxon>Gammaproteobacteria</taxon>
        <taxon>Thiotrichales</taxon>
        <taxon>Francisellaceae</taxon>
        <taxon>Francisella</taxon>
    </lineage>
</organism>
<sequence>MTKQELRNYYQLAFINGVNDAISVILLYKVFVVLMTGNIIYSIADIITNPQFSDFVRITLLFNFIISGVIVHGFIAKRTIKFRITYLYYLFLYIVLVVLLYYISMLYMIIVLVFLSLLILLLS</sequence>
<dbReference type="Proteomes" id="UP000023806">
    <property type="component" value="Unassembled WGS sequence"/>
</dbReference>